<dbReference type="AlphaFoldDB" id="A0A9P5Q374"/>
<protein>
    <submittedName>
        <fullName evidence="1">Uncharacterized protein</fullName>
    </submittedName>
</protein>
<accession>A0A9P5Q374</accession>
<proteinExistence type="predicted"/>
<comment type="caution">
    <text evidence="1">The sequence shown here is derived from an EMBL/GenBank/DDBJ whole genome shotgun (WGS) entry which is preliminary data.</text>
</comment>
<dbReference type="EMBL" id="JADNRY010000022">
    <property type="protein sequence ID" value="KAF9072760.1"/>
    <property type="molecule type" value="Genomic_DNA"/>
</dbReference>
<keyword evidence="2" id="KW-1185">Reference proteome</keyword>
<dbReference type="Proteomes" id="UP000772434">
    <property type="component" value="Unassembled WGS sequence"/>
</dbReference>
<evidence type="ECO:0000313" key="2">
    <source>
        <dbReference type="Proteomes" id="UP000772434"/>
    </source>
</evidence>
<name>A0A9P5Q374_9AGAR</name>
<reference evidence="1" key="1">
    <citation type="submission" date="2020-11" db="EMBL/GenBank/DDBJ databases">
        <authorList>
            <consortium name="DOE Joint Genome Institute"/>
            <person name="Ahrendt S."/>
            <person name="Riley R."/>
            <person name="Andreopoulos W."/>
            <person name="Labutti K."/>
            <person name="Pangilinan J."/>
            <person name="Ruiz-Duenas F.J."/>
            <person name="Barrasa J.M."/>
            <person name="Sanchez-Garcia M."/>
            <person name="Camarero S."/>
            <person name="Miyauchi S."/>
            <person name="Serrano A."/>
            <person name="Linde D."/>
            <person name="Babiker R."/>
            <person name="Drula E."/>
            <person name="Ayuso-Fernandez I."/>
            <person name="Pacheco R."/>
            <person name="Padilla G."/>
            <person name="Ferreira P."/>
            <person name="Barriuso J."/>
            <person name="Kellner H."/>
            <person name="Castanera R."/>
            <person name="Alfaro M."/>
            <person name="Ramirez L."/>
            <person name="Pisabarro A.G."/>
            <person name="Kuo A."/>
            <person name="Tritt A."/>
            <person name="Lipzen A."/>
            <person name="He G."/>
            <person name="Yan M."/>
            <person name="Ng V."/>
            <person name="Cullen D."/>
            <person name="Martin F."/>
            <person name="Rosso M.-N."/>
            <person name="Henrissat B."/>
            <person name="Hibbett D."/>
            <person name="Martinez A.T."/>
            <person name="Grigoriev I.V."/>
        </authorList>
    </citation>
    <scope>NUCLEOTIDE SEQUENCE</scope>
    <source>
        <strain evidence="1">AH 40177</strain>
    </source>
</reference>
<sequence length="228" mass="25330">MFLYEPFSSDSPPPPTVINARSLEVTGCFNDILGHFNDFRLAKLLDLLTATRLENLTCTGLLKEEDWQTSFRDFISRSQCPLKTLILHCDYTGEYLPQLLPLLPTLTNLTLHCDQVTVVDASVFDGLITTVEPSSIVPRLQQLLTLSCCVNKTETQPLLLVSHVLTMAESRSRSTSRVESLNAIRLSIKLHGVPSRNECDLGSESLLRLLRLNEDGMAVSITLDPSDA</sequence>
<organism evidence="1 2">
    <name type="scientific">Rhodocollybia butyracea</name>
    <dbReference type="NCBI Taxonomy" id="206335"/>
    <lineage>
        <taxon>Eukaryota</taxon>
        <taxon>Fungi</taxon>
        <taxon>Dikarya</taxon>
        <taxon>Basidiomycota</taxon>
        <taxon>Agaricomycotina</taxon>
        <taxon>Agaricomycetes</taxon>
        <taxon>Agaricomycetidae</taxon>
        <taxon>Agaricales</taxon>
        <taxon>Marasmiineae</taxon>
        <taxon>Omphalotaceae</taxon>
        <taxon>Rhodocollybia</taxon>
    </lineage>
</organism>
<gene>
    <name evidence="1" type="ORF">BDP27DRAFT_1417833</name>
</gene>
<evidence type="ECO:0000313" key="1">
    <source>
        <dbReference type="EMBL" id="KAF9072760.1"/>
    </source>
</evidence>